<evidence type="ECO:0000256" key="1">
    <source>
        <dbReference type="SAM" id="MobiDB-lite"/>
    </source>
</evidence>
<sequence length="260" mass="29726">MMQTARDYCREGRQQPLTREGNEKAKECYERAIKEDGNYLPAYAEYSYVHLRAYQNAWDPDREASLDEAERLADKAVALGNDISKGWHNDFRGRWYRAMVYWNRGDFKTSFQEFAAARALITDPKRIAKDTADLDADMAEAYIYYGDPNKALALIDSAAASDPDHAYWHDWNRARALYMAKRYDDALATIRGMTSPPNDVRLIEAASEAQLGHLDDARRIMGEFNKIEPGWSLQKSADYRYGDSAARDHWLDGLSKAGLT</sequence>
<feature type="region of interest" description="Disordered" evidence="1">
    <location>
        <begin position="1"/>
        <end position="24"/>
    </location>
</feature>
<reference evidence="2 3" key="1">
    <citation type="submission" date="2021-03" db="EMBL/GenBank/DDBJ databases">
        <title>Genomic Encyclopedia of Type Strains, Phase IV (KMG-IV): sequencing the most valuable type-strain genomes for metagenomic binning, comparative biology and taxonomic classification.</title>
        <authorList>
            <person name="Goeker M."/>
        </authorList>
    </citation>
    <scope>NUCLEOTIDE SEQUENCE [LARGE SCALE GENOMIC DNA]</scope>
    <source>
        <strain evidence="2 3">DSM 26427</strain>
    </source>
</reference>
<dbReference type="InterPro" id="IPR011990">
    <property type="entry name" value="TPR-like_helical_dom_sf"/>
</dbReference>
<dbReference type="EMBL" id="JAGGJV010000001">
    <property type="protein sequence ID" value="MBP1856920.1"/>
    <property type="molecule type" value="Genomic_DNA"/>
</dbReference>
<dbReference type="SUPFAM" id="SSF48452">
    <property type="entry name" value="TPR-like"/>
    <property type="match status" value="1"/>
</dbReference>
<organism evidence="2 3">
    <name type="scientific">Rhizobium herbae</name>
    <dbReference type="NCBI Taxonomy" id="508661"/>
    <lineage>
        <taxon>Bacteria</taxon>
        <taxon>Pseudomonadati</taxon>
        <taxon>Pseudomonadota</taxon>
        <taxon>Alphaproteobacteria</taxon>
        <taxon>Hyphomicrobiales</taxon>
        <taxon>Rhizobiaceae</taxon>
        <taxon>Rhizobium/Agrobacterium group</taxon>
        <taxon>Rhizobium</taxon>
    </lineage>
</organism>
<comment type="caution">
    <text evidence="2">The sequence shown here is derived from an EMBL/GenBank/DDBJ whole genome shotgun (WGS) entry which is preliminary data.</text>
</comment>
<dbReference type="Gene3D" id="1.25.40.10">
    <property type="entry name" value="Tetratricopeptide repeat domain"/>
    <property type="match status" value="2"/>
</dbReference>
<protein>
    <submittedName>
        <fullName evidence="2">Tetratricopeptide (TPR) repeat protein</fullName>
    </submittedName>
</protein>
<keyword evidence="3" id="KW-1185">Reference proteome</keyword>
<proteinExistence type="predicted"/>
<dbReference type="RefSeq" id="WP_209846984.1">
    <property type="nucleotide sequence ID" value="NZ_JAGGJV010000001.1"/>
</dbReference>
<gene>
    <name evidence="2" type="ORF">J2Z75_000400</name>
</gene>
<evidence type="ECO:0000313" key="3">
    <source>
        <dbReference type="Proteomes" id="UP000823786"/>
    </source>
</evidence>
<evidence type="ECO:0000313" key="2">
    <source>
        <dbReference type="EMBL" id="MBP1856920.1"/>
    </source>
</evidence>
<name>A0ABS4EG50_9HYPH</name>
<accession>A0ABS4EG50</accession>
<dbReference type="Proteomes" id="UP000823786">
    <property type="component" value="Unassembled WGS sequence"/>
</dbReference>